<sequence>MIKPLFSTLIFLIFSVCFNQSQAQVNTDSLERYWKPDVKKIRIISYNIFNGFNWGKDVERQNRFIAWVKSQDPEVLAMQELNNFTQESLIALAKKWGHSYAAIVKEDGYPVGITSKKPINIKNKIVENVGHGLLHVETHGFDFLVTHLNPSNTKERFQEANFIVNYIRDKGLENFLLMGDMNAHSPMDADYMEGNATKLLQNYGGNNSENLIEGRFDYSTISMFLSYPLVDICREYIAANKRATFPSPILMNVSKHKSVRSKIEERIDYIFLPSGMLDKVVDAFIFNEGETEYLSDHYPVGADLLVKE</sequence>
<evidence type="ECO:0000256" key="1">
    <source>
        <dbReference type="SAM" id="SignalP"/>
    </source>
</evidence>
<dbReference type="RefSeq" id="WP_198639395.1">
    <property type="nucleotide sequence ID" value="NZ_JAEHNY010000015.1"/>
</dbReference>
<keyword evidence="4" id="KW-1185">Reference proteome</keyword>
<keyword evidence="3" id="KW-0540">Nuclease</keyword>
<dbReference type="Pfam" id="PF03372">
    <property type="entry name" value="Exo_endo_phos"/>
    <property type="match status" value="1"/>
</dbReference>
<gene>
    <name evidence="3" type="ORF">I6U50_14705</name>
</gene>
<dbReference type="InterPro" id="IPR051916">
    <property type="entry name" value="GPI-anchor_lipid_remodeler"/>
</dbReference>
<dbReference type="InterPro" id="IPR005135">
    <property type="entry name" value="Endo/exonuclease/phosphatase"/>
</dbReference>
<feature type="chain" id="PRO_5047289235" evidence="1">
    <location>
        <begin position="24"/>
        <end position="308"/>
    </location>
</feature>
<organism evidence="3 4">
    <name type="scientific">Salegentibacter maritimus</name>
    <dbReference type="NCBI Taxonomy" id="2794347"/>
    <lineage>
        <taxon>Bacteria</taxon>
        <taxon>Pseudomonadati</taxon>
        <taxon>Bacteroidota</taxon>
        <taxon>Flavobacteriia</taxon>
        <taxon>Flavobacteriales</taxon>
        <taxon>Flavobacteriaceae</taxon>
        <taxon>Salegentibacter</taxon>
    </lineage>
</organism>
<reference evidence="3 4" key="1">
    <citation type="submission" date="2020-12" db="EMBL/GenBank/DDBJ databases">
        <title>Salegentibacter orientalis sp. nov., isolated from costal sediment.</title>
        <authorList>
            <person name="Lian F.-B."/>
        </authorList>
    </citation>
    <scope>NUCLEOTIDE SEQUENCE [LARGE SCALE GENOMIC DNA]</scope>
    <source>
        <strain evidence="3 4">F60176</strain>
    </source>
</reference>
<dbReference type="Gene3D" id="3.60.10.10">
    <property type="entry name" value="Endonuclease/exonuclease/phosphatase"/>
    <property type="match status" value="1"/>
</dbReference>
<name>A0ABS0TJN0_9FLAO</name>
<evidence type="ECO:0000313" key="3">
    <source>
        <dbReference type="EMBL" id="MBI6121274.1"/>
    </source>
</evidence>
<dbReference type="GO" id="GO:0004519">
    <property type="term" value="F:endonuclease activity"/>
    <property type="evidence" value="ECO:0007669"/>
    <property type="project" value="UniProtKB-KW"/>
</dbReference>
<dbReference type="SUPFAM" id="SSF56219">
    <property type="entry name" value="DNase I-like"/>
    <property type="match status" value="1"/>
</dbReference>
<keyword evidence="1" id="KW-0732">Signal</keyword>
<dbReference type="PANTHER" id="PTHR14859">
    <property type="entry name" value="CALCOFLUOR WHITE HYPERSENSITIVE PROTEIN PRECURSOR"/>
    <property type="match status" value="1"/>
</dbReference>
<accession>A0ABS0TJN0</accession>
<dbReference type="EMBL" id="JAEHNY010000015">
    <property type="protein sequence ID" value="MBI6121274.1"/>
    <property type="molecule type" value="Genomic_DNA"/>
</dbReference>
<comment type="caution">
    <text evidence="3">The sequence shown here is derived from an EMBL/GenBank/DDBJ whole genome shotgun (WGS) entry which is preliminary data.</text>
</comment>
<dbReference type="Proteomes" id="UP000635665">
    <property type="component" value="Unassembled WGS sequence"/>
</dbReference>
<keyword evidence="3" id="KW-0378">Hydrolase</keyword>
<evidence type="ECO:0000313" key="4">
    <source>
        <dbReference type="Proteomes" id="UP000635665"/>
    </source>
</evidence>
<protein>
    <submittedName>
        <fullName evidence="3">Endonuclease/exonuclease/phosphatase family protein</fullName>
    </submittedName>
</protein>
<keyword evidence="3" id="KW-0255">Endonuclease</keyword>
<dbReference type="InterPro" id="IPR036691">
    <property type="entry name" value="Endo/exonu/phosph_ase_sf"/>
</dbReference>
<feature type="domain" description="Endonuclease/exonuclease/phosphatase" evidence="2">
    <location>
        <begin position="44"/>
        <end position="297"/>
    </location>
</feature>
<dbReference type="PANTHER" id="PTHR14859:SF1">
    <property type="entry name" value="PGAP2-INTERACTING PROTEIN"/>
    <property type="match status" value="1"/>
</dbReference>
<proteinExistence type="predicted"/>
<evidence type="ECO:0000259" key="2">
    <source>
        <dbReference type="Pfam" id="PF03372"/>
    </source>
</evidence>
<feature type="signal peptide" evidence="1">
    <location>
        <begin position="1"/>
        <end position="23"/>
    </location>
</feature>